<protein>
    <recommendedName>
        <fullName evidence="5">Tetratricopeptide repeat protein</fullName>
    </recommendedName>
</protein>
<evidence type="ECO:0000313" key="3">
    <source>
        <dbReference type="EMBL" id="GAA6167270.1"/>
    </source>
</evidence>
<dbReference type="SUPFAM" id="SSF48452">
    <property type="entry name" value="TPR-like"/>
    <property type="match status" value="2"/>
</dbReference>
<name>A0ABQ0A6J1_9GAMM</name>
<dbReference type="Proteomes" id="UP001465153">
    <property type="component" value="Unassembled WGS sequence"/>
</dbReference>
<dbReference type="RefSeq" id="WP_353301961.1">
    <property type="nucleotide sequence ID" value="NZ_BAABWN010000003.1"/>
</dbReference>
<evidence type="ECO:0008006" key="5">
    <source>
        <dbReference type="Google" id="ProtNLM"/>
    </source>
</evidence>
<evidence type="ECO:0000256" key="2">
    <source>
        <dbReference type="SAM" id="Phobius"/>
    </source>
</evidence>
<keyword evidence="2" id="KW-1133">Transmembrane helix</keyword>
<gene>
    <name evidence="3" type="ORF">NBRC116591_10800</name>
</gene>
<dbReference type="EMBL" id="BAABWN010000003">
    <property type="protein sequence ID" value="GAA6167270.1"/>
    <property type="molecule type" value="Genomic_DNA"/>
</dbReference>
<feature type="transmembrane region" description="Helical" evidence="2">
    <location>
        <begin position="39"/>
        <end position="57"/>
    </location>
</feature>
<evidence type="ECO:0000313" key="4">
    <source>
        <dbReference type="Proteomes" id="UP001465153"/>
    </source>
</evidence>
<organism evidence="3 4">
    <name type="scientific">Sessilibacter corallicola</name>
    <dbReference type="NCBI Taxonomy" id="2904075"/>
    <lineage>
        <taxon>Bacteria</taxon>
        <taxon>Pseudomonadati</taxon>
        <taxon>Pseudomonadota</taxon>
        <taxon>Gammaproteobacteria</taxon>
        <taxon>Cellvibrionales</taxon>
        <taxon>Cellvibrionaceae</taxon>
        <taxon>Sessilibacter</taxon>
    </lineage>
</organism>
<keyword evidence="2" id="KW-0472">Membrane</keyword>
<dbReference type="Gene3D" id="1.25.40.10">
    <property type="entry name" value="Tetratricopeptide repeat domain"/>
    <property type="match status" value="2"/>
</dbReference>
<comment type="caution">
    <text evidence="3">The sequence shown here is derived from an EMBL/GenBank/DDBJ whole genome shotgun (WGS) entry which is preliminary data.</text>
</comment>
<evidence type="ECO:0000256" key="1">
    <source>
        <dbReference type="SAM" id="MobiDB-lite"/>
    </source>
</evidence>
<accession>A0ABQ0A6J1</accession>
<sequence length="509" mass="56014">MSDLNSNTPNDKKIEPAPWAQSPVMTAPEKHWWQDPKTLIPLVLLVVLLVLVVFWLPTLVSPPSQQKEEAIVTNSSESAAATAASGKSLESPWSEAQLAKQRREAQDILAKILDQQRALEAASVDRWEADGFAEAMATAAEGDNFYRDREFEQAKTNYNTSLQQFEALVAKKDLVFEEKRKAGLDALEQHDPVVSVENLDLALAIKPNDKDVEAALERANNLEQVLDLIKVSKQLQQQNEWEFALEKLNEAKTLDSQSSLVKDELNSLSLVLLDRDFAEKMSDGYTALDSNRYSSAITAFKAALKLKPNAADAKSALLQAQNNQTQSTLNRHLVSAQQSASGENWQDAIGAYDKALALDANLIDAKIGKIKAQARLKLDESMQALLSDPLRLSDNNVSQQARTVLADANAIPDAGPKLSGQISQLTQALAVAQTPITVRFQSDNETQVTLYRIGQLGNFEQHSMALKPGKYTVVGSRPGYRDVRKVFTVSPSNQSPIVRIQCEEKIASL</sequence>
<proteinExistence type="predicted"/>
<dbReference type="InterPro" id="IPR011990">
    <property type="entry name" value="TPR-like_helical_dom_sf"/>
</dbReference>
<keyword evidence="4" id="KW-1185">Reference proteome</keyword>
<keyword evidence="2" id="KW-0812">Transmembrane</keyword>
<reference evidence="3 4" key="1">
    <citation type="submission" date="2024-04" db="EMBL/GenBank/DDBJ databases">
        <title>Draft genome sequence of Sessilibacter corallicola NBRC 116591.</title>
        <authorList>
            <person name="Miyakawa T."/>
            <person name="Kusuya Y."/>
            <person name="Miura T."/>
        </authorList>
    </citation>
    <scope>NUCLEOTIDE SEQUENCE [LARGE SCALE GENOMIC DNA]</scope>
    <source>
        <strain evidence="3 4">KU-00831-HH</strain>
    </source>
</reference>
<feature type="region of interest" description="Disordered" evidence="1">
    <location>
        <begin position="1"/>
        <end position="21"/>
    </location>
</feature>